<dbReference type="Pfam" id="PF00665">
    <property type="entry name" value="rve"/>
    <property type="match status" value="1"/>
</dbReference>
<evidence type="ECO:0000313" key="4">
    <source>
        <dbReference type="EMBL" id="EZA47380.1"/>
    </source>
</evidence>
<feature type="domain" description="Integrase catalytic" evidence="3">
    <location>
        <begin position="133"/>
        <end position="301"/>
    </location>
</feature>
<dbReference type="SUPFAM" id="SSF53098">
    <property type="entry name" value="Ribonuclease H-like"/>
    <property type="match status" value="1"/>
</dbReference>
<feature type="compositionally biased region" description="Basic and acidic residues" evidence="2">
    <location>
        <begin position="410"/>
        <end position="429"/>
    </location>
</feature>
<dbReference type="GO" id="GO:0015074">
    <property type="term" value="P:DNA integration"/>
    <property type="evidence" value="ECO:0007669"/>
    <property type="project" value="InterPro"/>
</dbReference>
<feature type="compositionally biased region" description="Polar residues" evidence="2">
    <location>
        <begin position="400"/>
        <end position="409"/>
    </location>
</feature>
<organism evidence="4 5">
    <name type="scientific">Ooceraea biroi</name>
    <name type="common">Clonal raider ant</name>
    <name type="synonym">Cerapachys biroi</name>
    <dbReference type="NCBI Taxonomy" id="2015173"/>
    <lineage>
        <taxon>Eukaryota</taxon>
        <taxon>Metazoa</taxon>
        <taxon>Ecdysozoa</taxon>
        <taxon>Arthropoda</taxon>
        <taxon>Hexapoda</taxon>
        <taxon>Insecta</taxon>
        <taxon>Pterygota</taxon>
        <taxon>Neoptera</taxon>
        <taxon>Endopterygota</taxon>
        <taxon>Hymenoptera</taxon>
        <taxon>Apocrita</taxon>
        <taxon>Aculeata</taxon>
        <taxon>Formicoidea</taxon>
        <taxon>Formicidae</taxon>
        <taxon>Dorylinae</taxon>
        <taxon>Ooceraea</taxon>
    </lineage>
</organism>
<dbReference type="EC" id="2.7.7.49" evidence="1"/>
<keyword evidence="5" id="KW-1185">Reference proteome</keyword>
<evidence type="ECO:0000256" key="2">
    <source>
        <dbReference type="SAM" id="MobiDB-lite"/>
    </source>
</evidence>
<evidence type="ECO:0000256" key="1">
    <source>
        <dbReference type="ARBA" id="ARBA00012493"/>
    </source>
</evidence>
<dbReference type="InterPro" id="IPR050951">
    <property type="entry name" value="Retrovirus_Pol_polyprotein"/>
</dbReference>
<evidence type="ECO:0000259" key="3">
    <source>
        <dbReference type="PROSITE" id="PS50994"/>
    </source>
</evidence>
<gene>
    <name evidence="4" type="ORF">X777_16274</name>
</gene>
<dbReference type="GO" id="GO:0003964">
    <property type="term" value="F:RNA-directed DNA polymerase activity"/>
    <property type="evidence" value="ECO:0007669"/>
    <property type="project" value="UniProtKB-EC"/>
</dbReference>
<feature type="region of interest" description="Disordered" evidence="2">
    <location>
        <begin position="400"/>
        <end position="472"/>
    </location>
</feature>
<dbReference type="GO" id="GO:0003676">
    <property type="term" value="F:nucleic acid binding"/>
    <property type="evidence" value="ECO:0007669"/>
    <property type="project" value="InterPro"/>
</dbReference>
<dbReference type="OMA" id="WEDIDRE"/>
<dbReference type="InterPro" id="IPR041588">
    <property type="entry name" value="Integrase_H2C2"/>
</dbReference>
<dbReference type="AlphaFoldDB" id="A0A026VUM9"/>
<dbReference type="InterPro" id="IPR001584">
    <property type="entry name" value="Integrase_cat-core"/>
</dbReference>
<dbReference type="FunFam" id="1.10.340.70:FF:000003">
    <property type="entry name" value="Protein CBG25708"/>
    <property type="match status" value="1"/>
</dbReference>
<sequence>MLPIHFKDIQAATRACSVLRTLTGYISRGWPPSRKAIVNSEVGQFYDQCGGLMIIQDCIFLGDRLVIPMVFRRRILEELHRGYPGIVRMKMLARSKVFWPKIDKNIEEAVKACENYARAGSSPIKCSPQPWPIPKGPWSHIHVDYAGPVNGFYYFVIVDAYSKWPEIFKTTTITAAKTVEFLLEVFSRYGLCDTIVNDNGPQFISQEFTTFCKTNGIEHFLTAPYHPQLNGQAEKFVDLLKTGLKKVDGNTDEKLRNFLTCYRFTPSYGLGMKTPSELMNSRAMKTRLDLLKPTVATSRSRSQQFNTAAGARLREFQCGTAVYYKFRKSNNTWNWIPTMALRRIGTVNYRVKLSAPDRIVKAHANQLKFRHQSNELFDAFGLYDVSENEVEPTIIPQAQQCDDSNQQGGDHNDLRESSVHEAVRSDSPEVGRNPTTSKSPDAAQLAPRRTTRINAGVLQPAMGSNLKRKGMW</sequence>
<protein>
    <recommendedName>
        <fullName evidence="1">RNA-directed DNA polymerase</fullName>
        <ecNumber evidence="1">2.7.7.49</ecNumber>
    </recommendedName>
</protein>
<dbReference type="EMBL" id="KK107871">
    <property type="protein sequence ID" value="EZA47380.1"/>
    <property type="molecule type" value="Genomic_DNA"/>
</dbReference>
<dbReference type="FunFam" id="3.30.420.10:FF:000063">
    <property type="entry name" value="Retrovirus-related Pol polyprotein from transposon 297-like Protein"/>
    <property type="match status" value="1"/>
</dbReference>
<name>A0A026VUM9_OOCBI</name>
<dbReference type="Gene3D" id="1.10.340.70">
    <property type="match status" value="1"/>
</dbReference>
<dbReference type="PANTHER" id="PTHR37984">
    <property type="entry name" value="PROTEIN CBG26694"/>
    <property type="match status" value="1"/>
</dbReference>
<dbReference type="PROSITE" id="PS50994">
    <property type="entry name" value="INTEGRASE"/>
    <property type="match status" value="1"/>
</dbReference>
<dbReference type="InterPro" id="IPR036397">
    <property type="entry name" value="RNaseH_sf"/>
</dbReference>
<proteinExistence type="predicted"/>
<evidence type="ECO:0000313" key="5">
    <source>
        <dbReference type="Proteomes" id="UP000053097"/>
    </source>
</evidence>
<dbReference type="Gene3D" id="3.30.420.10">
    <property type="entry name" value="Ribonuclease H-like superfamily/Ribonuclease H"/>
    <property type="match status" value="1"/>
</dbReference>
<reference evidence="4 5" key="1">
    <citation type="journal article" date="2014" name="Curr. Biol.">
        <title>The genome of the clonal raider ant Cerapachys biroi.</title>
        <authorList>
            <person name="Oxley P.R."/>
            <person name="Ji L."/>
            <person name="Fetter-Pruneda I."/>
            <person name="McKenzie S.K."/>
            <person name="Li C."/>
            <person name="Hu H."/>
            <person name="Zhang G."/>
            <person name="Kronauer D.J."/>
        </authorList>
    </citation>
    <scope>NUCLEOTIDE SEQUENCE [LARGE SCALE GENOMIC DNA]</scope>
</reference>
<dbReference type="Proteomes" id="UP000053097">
    <property type="component" value="Unassembled WGS sequence"/>
</dbReference>
<dbReference type="OrthoDB" id="7546375at2759"/>
<dbReference type="InterPro" id="IPR012337">
    <property type="entry name" value="RNaseH-like_sf"/>
</dbReference>
<accession>A0A026VUM9</accession>
<dbReference type="Pfam" id="PF17921">
    <property type="entry name" value="Integrase_H2C2"/>
    <property type="match status" value="1"/>
</dbReference>
<dbReference type="PANTHER" id="PTHR37984:SF5">
    <property type="entry name" value="PROTEIN NYNRIN-LIKE"/>
    <property type="match status" value="1"/>
</dbReference>